<evidence type="ECO:0000313" key="3">
    <source>
        <dbReference type="Proteomes" id="UP001476950"/>
    </source>
</evidence>
<dbReference type="RefSeq" id="WP_190447348.1">
    <property type="nucleotide sequence ID" value="NZ_JAMPLM010000006.1"/>
</dbReference>
<feature type="signal peptide" evidence="1">
    <location>
        <begin position="1"/>
        <end position="24"/>
    </location>
</feature>
<organism evidence="2 3">
    <name type="scientific">Stenomitos frigidus AS-A4</name>
    <dbReference type="NCBI Taxonomy" id="2933935"/>
    <lineage>
        <taxon>Bacteria</taxon>
        <taxon>Bacillati</taxon>
        <taxon>Cyanobacteriota</taxon>
        <taxon>Cyanophyceae</taxon>
        <taxon>Leptolyngbyales</taxon>
        <taxon>Leptolyngbyaceae</taxon>
        <taxon>Stenomitos</taxon>
    </lineage>
</organism>
<name>A0ABV0KI13_9CYAN</name>
<keyword evidence="3" id="KW-1185">Reference proteome</keyword>
<evidence type="ECO:0000256" key="1">
    <source>
        <dbReference type="SAM" id="SignalP"/>
    </source>
</evidence>
<dbReference type="Pfam" id="PF03069">
    <property type="entry name" value="FmdA_AmdA"/>
    <property type="match status" value="2"/>
</dbReference>
<reference evidence="2 3" key="1">
    <citation type="submission" date="2022-04" db="EMBL/GenBank/DDBJ databases">
        <title>Positive selection, recombination, and allopatry shape intraspecific diversity of widespread and dominant cyanobacteria.</title>
        <authorList>
            <person name="Wei J."/>
            <person name="Shu W."/>
            <person name="Hu C."/>
        </authorList>
    </citation>
    <scope>NUCLEOTIDE SEQUENCE [LARGE SCALE GENOMIC DNA]</scope>
    <source>
        <strain evidence="2 3">AS-A4</strain>
    </source>
</reference>
<keyword evidence="1" id="KW-0732">Signal</keyword>
<dbReference type="PANTHER" id="PTHR31891">
    <property type="entry name" value="FORMAMIDASE C869.04-RELATED"/>
    <property type="match status" value="1"/>
</dbReference>
<dbReference type="SUPFAM" id="SSF141130">
    <property type="entry name" value="Acetamidase/Formamidase-like"/>
    <property type="match status" value="2"/>
</dbReference>
<dbReference type="EMBL" id="JAMPLM010000006">
    <property type="protein sequence ID" value="MEP1058678.1"/>
    <property type="molecule type" value="Genomic_DNA"/>
</dbReference>
<dbReference type="Gene3D" id="3.10.28.20">
    <property type="entry name" value="Acetamidase/Formamidase-like domains"/>
    <property type="match status" value="2"/>
</dbReference>
<dbReference type="Proteomes" id="UP001476950">
    <property type="component" value="Unassembled WGS sequence"/>
</dbReference>
<gene>
    <name evidence="2" type="ORF">NDI38_09530</name>
</gene>
<dbReference type="PANTHER" id="PTHR31891:SF1">
    <property type="entry name" value="FORMAMIDASE C869.04-RELATED"/>
    <property type="match status" value="1"/>
</dbReference>
<dbReference type="Gene3D" id="2.60.120.580">
    <property type="entry name" value="Acetamidase/Formamidase-like domains"/>
    <property type="match status" value="1"/>
</dbReference>
<sequence>MKLPKWLGLGFIVGAIAFATSASAQQALEINPKLTAQMRVTNASFPGTVHLLPATLETTQWGWFNNAQPPVLSIKSGDTVVVETMMHSHNQVVPGKTIEELKKLRTDFPGRGPHTLTGPIFVESAEPGDVLKIRILRVTPRSYAANFNIPGMFGLFPDQFPDGQVKYLYLDLERKVAQFSKGIEIPLAPFPGTLGVARAEPGQYSSVPPGPYGGNLDIRDLTAGSTLYLPVFVKGGLVWTGDSHAAQGNGEINLTALETAFKELVLNISVVKGQKLDFPRGETAKDWITIGIDEDLNKALENAKTETTKFLADQRKISIEDATKLMPQVSDCRISQVVNRVRGIHCLNPKTVQAKKTVQYPTTSNAEYYVAAASGKDLNAVMKSASMSLIELLQEKEKLTRLDAYGLTSMRMDCRLSKLTADEKGLSCLLPKSLWVGKRTA</sequence>
<feature type="chain" id="PRO_5046828356" evidence="1">
    <location>
        <begin position="25"/>
        <end position="441"/>
    </location>
</feature>
<proteinExistence type="predicted"/>
<comment type="caution">
    <text evidence="2">The sequence shown here is derived from an EMBL/GenBank/DDBJ whole genome shotgun (WGS) entry which is preliminary data.</text>
</comment>
<dbReference type="InterPro" id="IPR004304">
    <property type="entry name" value="FmdA_AmdA"/>
</dbReference>
<accession>A0ABV0KI13</accession>
<protein>
    <submittedName>
        <fullName evidence="2">Acetamidase/formamidase family protein</fullName>
    </submittedName>
</protein>
<evidence type="ECO:0000313" key="2">
    <source>
        <dbReference type="EMBL" id="MEP1058678.1"/>
    </source>
</evidence>